<dbReference type="GeneID" id="56577036"/>
<evidence type="ECO:0000313" key="2">
    <source>
        <dbReference type="EMBL" id="QQB87591.1"/>
    </source>
</evidence>
<dbReference type="EMBL" id="CP035093">
    <property type="protein sequence ID" value="QAT15028.1"/>
    <property type="molecule type" value="Genomic_DNA"/>
</dbReference>
<dbReference type="KEGG" id="bdm:EQG53_12005"/>
<proteinExistence type="predicted"/>
<organism evidence="1 3">
    <name type="scientific">Brevundimonas diminuta</name>
    <name type="common">Pseudomonas diminuta</name>
    <dbReference type="NCBI Taxonomy" id="293"/>
    <lineage>
        <taxon>Bacteria</taxon>
        <taxon>Pseudomonadati</taxon>
        <taxon>Pseudomonadota</taxon>
        <taxon>Alphaproteobacteria</taxon>
        <taxon>Caulobacterales</taxon>
        <taxon>Caulobacteraceae</taxon>
        <taxon>Brevundimonas</taxon>
    </lineage>
</organism>
<evidence type="ECO:0000313" key="4">
    <source>
        <dbReference type="Proteomes" id="UP000596117"/>
    </source>
</evidence>
<dbReference type="RefSeq" id="WP_003164934.1">
    <property type="nucleotide sequence ID" value="NZ_BJNC01000014.1"/>
</dbReference>
<reference evidence="2 4" key="2">
    <citation type="submission" date="2020-12" db="EMBL/GenBank/DDBJ databases">
        <title>FDA dAtabase for Regulatory Grade micrObial Sequences (FDA-ARGOS): Supporting development and validation of Infectious Disease Dx tests.</title>
        <authorList>
            <person name="Kerrigan L."/>
            <person name="Long C."/>
            <person name="Tallon L."/>
            <person name="Sadzewicz L."/>
            <person name="Zhao X."/>
            <person name="Boylan J."/>
            <person name="Ott S."/>
            <person name="Bowen H."/>
            <person name="Vavikolanu K."/>
            <person name="Mehta A."/>
            <person name="Aluvathingal J."/>
            <person name="Nadendla S."/>
            <person name="Yan Y."/>
            <person name="Sichtig H."/>
        </authorList>
    </citation>
    <scope>NUCLEOTIDE SEQUENCE [LARGE SCALE GENOMIC DNA]</scope>
    <source>
        <strain evidence="2 4">FDAARGOS_1026</strain>
    </source>
</reference>
<dbReference type="Gene3D" id="1.10.10.60">
    <property type="entry name" value="Homeodomain-like"/>
    <property type="match status" value="1"/>
</dbReference>
<reference evidence="1 3" key="1">
    <citation type="submission" date="2019-01" db="EMBL/GenBank/DDBJ databases">
        <title>Brevundimonas diminuta Genome sequencing and assembly.</title>
        <authorList>
            <person name="Chen H."/>
        </authorList>
    </citation>
    <scope>NUCLEOTIDE SEQUENCE [LARGE SCALE GENOMIC DNA]</scope>
    <source>
        <strain evidence="1">ATCC</strain>
        <strain evidence="3">ATCC(B) 19146</strain>
    </source>
</reference>
<dbReference type="InterPro" id="IPR011681">
    <property type="entry name" value="GcrA"/>
</dbReference>
<protein>
    <submittedName>
        <fullName evidence="1">GcrA cell cycle regulator</fullName>
    </submittedName>
</protein>
<name>A0A410NYQ0_BREDI</name>
<evidence type="ECO:0000313" key="1">
    <source>
        <dbReference type="EMBL" id="QAT15028.1"/>
    </source>
</evidence>
<dbReference type="Proteomes" id="UP000287388">
    <property type="component" value="Chromosome"/>
</dbReference>
<dbReference type="AlphaFoldDB" id="A0A410NYQ0"/>
<dbReference type="Proteomes" id="UP000596117">
    <property type="component" value="Chromosome"/>
</dbReference>
<gene>
    <name evidence="1" type="ORF">EQG53_12005</name>
    <name evidence="2" type="ORF">I6H83_10440</name>
</gene>
<dbReference type="Pfam" id="PF07750">
    <property type="entry name" value="GcrA"/>
    <property type="match status" value="1"/>
</dbReference>
<accession>A0A410NYQ0</accession>
<evidence type="ECO:0000313" key="3">
    <source>
        <dbReference type="Proteomes" id="UP000287388"/>
    </source>
</evidence>
<keyword evidence="4" id="KW-1185">Reference proteome</keyword>
<dbReference type="EMBL" id="CP066026">
    <property type="protein sequence ID" value="QQB87591.1"/>
    <property type="molecule type" value="Genomic_DNA"/>
</dbReference>
<sequence>MTASIWTEDRIARLTDLWRQGWSAAQIARDLGREVSRCAVLGKLHRLGLGRGPQVAALSIVRSRAGAHRPKTSLRSPRVDARPDMPATATATVLTVGRGECRWPYGHPGEAGFGLCGRTVARGAFCAAHAAVGYQRRSCSVDSLLRSVAID</sequence>